<dbReference type="PANTHER" id="PTHR48106:SF18">
    <property type="entry name" value="QUINONE OXIDOREDUCTASE PIG3"/>
    <property type="match status" value="1"/>
</dbReference>
<dbReference type="CDD" id="cd05276">
    <property type="entry name" value="p53_inducible_oxidoreductase"/>
    <property type="match status" value="1"/>
</dbReference>
<dbReference type="EMBL" id="FMWP01000096">
    <property type="protein sequence ID" value="SCZ99241.1"/>
    <property type="molecule type" value="Genomic_DNA"/>
</dbReference>
<sequence length="361" mass="39039">MTQMRAVQVKGTGKTANDLYIDKVQRPKPQKGQVLVKVNAFGLNRMDIMQRQGLYPLPPGVTDILGVEFSGVVEETAGTKFNKGDAVFGLAYGGAYAEYICVAEGMVTVKPEGVTDVQAAAICENWLTAYQALYWIGETKPNQSVLIHAGGSGVGLAAIQLAKTFGASKIFATAGSDDKVKFVEQHGATCFNYKTQDWAEEISKATDKAGVNVIIDLVGASYWEKNIASLQRDGHLVLVGLVGGRQTEKPLDLGMLLFKRLRVQGGSLRTTNCIGGLTTFPSNPGHDAGTTLRSRSLEYQSELLAEFSEKALHKLFSKCNGQSGLDLVIHKVYNWEEISDAHKEMEDAKNTGKIICTVPSS</sequence>
<evidence type="ECO:0000313" key="5">
    <source>
        <dbReference type="Proteomes" id="UP000249723"/>
    </source>
</evidence>
<dbReference type="Proteomes" id="UP000249723">
    <property type="component" value="Unassembled WGS sequence"/>
</dbReference>
<dbReference type="SUPFAM" id="SSF50129">
    <property type="entry name" value="GroES-like"/>
    <property type="match status" value="1"/>
</dbReference>
<protein>
    <submittedName>
        <fullName evidence="4">BZ3500_MvSof-1268-A1-R1_Chr3-1g05899 protein</fullName>
    </submittedName>
</protein>
<dbReference type="InterPro" id="IPR020843">
    <property type="entry name" value="ER"/>
</dbReference>
<accession>A0A2X0KYJ8</accession>
<evidence type="ECO:0000259" key="3">
    <source>
        <dbReference type="SMART" id="SM00829"/>
    </source>
</evidence>
<keyword evidence="2" id="KW-0560">Oxidoreductase</keyword>
<dbReference type="OrthoDB" id="203908at2759"/>
<dbReference type="Pfam" id="PF08240">
    <property type="entry name" value="ADH_N"/>
    <property type="match status" value="1"/>
</dbReference>
<dbReference type="InterPro" id="IPR013149">
    <property type="entry name" value="ADH-like_C"/>
</dbReference>
<dbReference type="GO" id="GO:0016651">
    <property type="term" value="F:oxidoreductase activity, acting on NAD(P)H"/>
    <property type="evidence" value="ECO:0007669"/>
    <property type="project" value="TreeGrafter"/>
</dbReference>
<evidence type="ECO:0000256" key="2">
    <source>
        <dbReference type="ARBA" id="ARBA00023002"/>
    </source>
</evidence>
<dbReference type="Gene3D" id="3.90.180.10">
    <property type="entry name" value="Medium-chain alcohol dehydrogenases, catalytic domain"/>
    <property type="match status" value="1"/>
</dbReference>
<evidence type="ECO:0000313" key="4">
    <source>
        <dbReference type="EMBL" id="SCZ99241.1"/>
    </source>
</evidence>
<dbReference type="InterPro" id="IPR014189">
    <property type="entry name" value="Quinone_OxRdtase_PIG3"/>
</dbReference>
<dbReference type="SMART" id="SM00829">
    <property type="entry name" value="PKS_ER"/>
    <property type="match status" value="1"/>
</dbReference>
<dbReference type="Pfam" id="PF00107">
    <property type="entry name" value="ADH_zinc_N"/>
    <property type="match status" value="1"/>
</dbReference>
<dbReference type="InterPro" id="IPR036291">
    <property type="entry name" value="NAD(P)-bd_dom_sf"/>
</dbReference>
<dbReference type="AlphaFoldDB" id="A0A2X0KYJ8"/>
<keyword evidence="5" id="KW-1185">Reference proteome</keyword>
<dbReference type="InterPro" id="IPR011032">
    <property type="entry name" value="GroES-like_sf"/>
</dbReference>
<dbReference type="GO" id="GO:0070402">
    <property type="term" value="F:NADPH binding"/>
    <property type="evidence" value="ECO:0007669"/>
    <property type="project" value="TreeGrafter"/>
</dbReference>
<dbReference type="Gene3D" id="3.40.50.720">
    <property type="entry name" value="NAD(P)-binding Rossmann-like Domain"/>
    <property type="match status" value="1"/>
</dbReference>
<dbReference type="STRING" id="289078.A0A2X0KYJ8"/>
<name>A0A2X0KYJ8_9BASI</name>
<feature type="domain" description="Enoyl reductase (ER)" evidence="3">
    <location>
        <begin position="14"/>
        <end position="356"/>
    </location>
</feature>
<dbReference type="SUPFAM" id="SSF51735">
    <property type="entry name" value="NAD(P)-binding Rossmann-fold domains"/>
    <property type="match status" value="1"/>
</dbReference>
<reference evidence="5" key="1">
    <citation type="submission" date="2016-10" db="EMBL/GenBank/DDBJ databases">
        <authorList>
            <person name="Jeantristanb JTB J.-T."/>
            <person name="Ricardo R."/>
        </authorList>
    </citation>
    <scope>NUCLEOTIDE SEQUENCE [LARGE SCALE GENOMIC DNA]</scope>
</reference>
<organism evidence="4 5">
    <name type="scientific">Microbotryum saponariae</name>
    <dbReference type="NCBI Taxonomy" id="289078"/>
    <lineage>
        <taxon>Eukaryota</taxon>
        <taxon>Fungi</taxon>
        <taxon>Dikarya</taxon>
        <taxon>Basidiomycota</taxon>
        <taxon>Pucciniomycotina</taxon>
        <taxon>Microbotryomycetes</taxon>
        <taxon>Microbotryales</taxon>
        <taxon>Microbotryaceae</taxon>
        <taxon>Microbotryum</taxon>
    </lineage>
</organism>
<dbReference type="InterPro" id="IPR013154">
    <property type="entry name" value="ADH-like_N"/>
</dbReference>
<keyword evidence="1" id="KW-0521">NADP</keyword>
<proteinExistence type="predicted"/>
<dbReference type="PANTHER" id="PTHR48106">
    <property type="entry name" value="QUINONE OXIDOREDUCTASE PIG3-RELATED"/>
    <property type="match status" value="1"/>
</dbReference>
<gene>
    <name evidence="4" type="ORF">BZ3500_MVSOF-1268-A1-R1_CHR3-1G05899</name>
</gene>
<evidence type="ECO:0000256" key="1">
    <source>
        <dbReference type="ARBA" id="ARBA00022857"/>
    </source>
</evidence>